<dbReference type="GO" id="GO:0008999">
    <property type="term" value="F:protein-N-terminal-alanine acetyltransferase activity"/>
    <property type="evidence" value="ECO:0007669"/>
    <property type="project" value="TreeGrafter"/>
</dbReference>
<evidence type="ECO:0000313" key="2">
    <source>
        <dbReference type="EMBL" id="SYX84880.1"/>
    </source>
</evidence>
<dbReference type="GO" id="GO:0005737">
    <property type="term" value="C:cytoplasm"/>
    <property type="evidence" value="ECO:0007669"/>
    <property type="project" value="TreeGrafter"/>
</dbReference>
<evidence type="ECO:0000259" key="1">
    <source>
        <dbReference type="PROSITE" id="PS51186"/>
    </source>
</evidence>
<dbReference type="Gene3D" id="3.40.630.30">
    <property type="match status" value="1"/>
</dbReference>
<dbReference type="InterPro" id="IPR016181">
    <property type="entry name" value="Acyl_CoA_acyltransferase"/>
</dbReference>
<gene>
    <name evidence="2" type="ORF">PBLR_13302</name>
</gene>
<reference evidence="3" key="1">
    <citation type="submission" date="2018-08" db="EMBL/GenBank/DDBJ databases">
        <authorList>
            <person name="Chevrot R."/>
        </authorList>
    </citation>
    <scope>NUCLEOTIDE SEQUENCE [LARGE SCALE GENOMIC DNA]</scope>
</reference>
<feature type="domain" description="N-acetyltransferase" evidence="1">
    <location>
        <begin position="19"/>
        <end position="180"/>
    </location>
</feature>
<dbReference type="PANTHER" id="PTHR43792:SF9">
    <property type="entry name" value="RIBOSOMAL-PROTEIN-ALANINE ACETYLTRANSFERASE"/>
    <property type="match status" value="1"/>
</dbReference>
<dbReference type="SUPFAM" id="SSF55729">
    <property type="entry name" value="Acyl-CoA N-acyltransferases (Nat)"/>
    <property type="match status" value="1"/>
</dbReference>
<keyword evidence="2" id="KW-0808">Transferase</keyword>
<dbReference type="AlphaFoldDB" id="A0A383RD34"/>
<dbReference type="RefSeq" id="WP_232055628.1">
    <property type="nucleotide sequence ID" value="NZ_LS992241.1"/>
</dbReference>
<evidence type="ECO:0000313" key="3">
    <source>
        <dbReference type="Proteomes" id="UP000304148"/>
    </source>
</evidence>
<dbReference type="EMBL" id="LS992241">
    <property type="protein sequence ID" value="SYX84880.1"/>
    <property type="molecule type" value="Genomic_DNA"/>
</dbReference>
<dbReference type="PROSITE" id="PS51186">
    <property type="entry name" value="GNAT"/>
    <property type="match status" value="1"/>
</dbReference>
<protein>
    <submittedName>
        <fullName evidence="2">GCN5 family acetyltransferase</fullName>
    </submittedName>
</protein>
<sequence>MMRKTELFFPVPVLQTARTRMKEMALQDAEDMFEYASDEEISRFATWPAHQTIADSQRFLNWIIQRYSRGEIAPWGIYCKQSERLIGTCGFGNWNQQHARAEIGYALSRSCWGHGLMTEVVNEVIRYGFTSMKLVRIEARCYPDNIASIRVLEKCGFQQEGVLRKHIFAKGRYEDVHLFSIINEDLLDGQQA</sequence>
<accession>A0A383RD34</accession>
<dbReference type="InterPro" id="IPR051531">
    <property type="entry name" value="N-acetyltransferase"/>
</dbReference>
<dbReference type="InterPro" id="IPR000182">
    <property type="entry name" value="GNAT_dom"/>
</dbReference>
<dbReference type="PANTHER" id="PTHR43792">
    <property type="entry name" value="GNAT FAMILY, PUTATIVE (AFU_ORTHOLOGUE AFUA_3G00765)-RELATED-RELATED"/>
    <property type="match status" value="1"/>
</dbReference>
<dbReference type="Pfam" id="PF13302">
    <property type="entry name" value="Acetyltransf_3"/>
    <property type="match status" value="1"/>
</dbReference>
<dbReference type="Proteomes" id="UP000304148">
    <property type="component" value="Chromosome"/>
</dbReference>
<proteinExistence type="predicted"/>
<organism evidence="2 3">
    <name type="scientific">Paenibacillus alvei</name>
    <name type="common">Bacillus alvei</name>
    <dbReference type="NCBI Taxonomy" id="44250"/>
    <lineage>
        <taxon>Bacteria</taxon>
        <taxon>Bacillati</taxon>
        <taxon>Bacillota</taxon>
        <taxon>Bacilli</taxon>
        <taxon>Bacillales</taxon>
        <taxon>Paenibacillaceae</taxon>
        <taxon>Paenibacillus</taxon>
    </lineage>
</organism>
<name>A0A383RD34_PAEAL</name>